<dbReference type="AlphaFoldDB" id="A0A329R1W8"/>
<dbReference type="PANTHER" id="PTHR34613:SF1">
    <property type="entry name" value="SLL6017 PROTEIN"/>
    <property type="match status" value="1"/>
</dbReference>
<dbReference type="EMBL" id="QMIG01000001">
    <property type="protein sequence ID" value="RAW18531.1"/>
    <property type="molecule type" value="Genomic_DNA"/>
</dbReference>
<accession>A0A329R1W8</accession>
<organism evidence="1 2">
    <name type="scientific">Phytoactinopolyspora halophila</name>
    <dbReference type="NCBI Taxonomy" id="1981511"/>
    <lineage>
        <taxon>Bacteria</taxon>
        <taxon>Bacillati</taxon>
        <taxon>Actinomycetota</taxon>
        <taxon>Actinomycetes</taxon>
        <taxon>Jiangellales</taxon>
        <taxon>Jiangellaceae</taxon>
        <taxon>Phytoactinopolyspora</taxon>
    </lineage>
</organism>
<sequence>MPSSLHEALTEMFRCRPSLVPSLLTGPLSTALPSYDRIRLESGDLTALVPTEFRADAVVLLTTKTGDPVLAVVVEVQLGRDPTKRTSWPAYLATLHARLSCPAVLLVVCADAVIARWCAQPIELGHPGWILRPLVLGPDQVPVVAGSEQAHAVPELVVLSAIAHGDEPQHREVLDAVVQAFDAMDTDHAALYSDVVLGALSGAARRYVEELMATGTYEVKSEFLRRWREQALTEGHSEGRAEGHSEGRAEGRARGEAEAILAILAARDIMVPPGVRTRILECHDLDQLDEWVRRAATAASLGDVFDDA</sequence>
<dbReference type="OrthoDB" id="3207839at2"/>
<gene>
    <name evidence="1" type="ORF">DPM12_00060</name>
</gene>
<comment type="caution">
    <text evidence="1">The sequence shown here is derived from an EMBL/GenBank/DDBJ whole genome shotgun (WGS) entry which is preliminary data.</text>
</comment>
<dbReference type="Proteomes" id="UP000250462">
    <property type="component" value="Unassembled WGS sequence"/>
</dbReference>
<protein>
    <recommendedName>
        <fullName evidence="3">Transposase (putative) YhgA-like domain-containing protein</fullName>
    </recommendedName>
</protein>
<proteinExistence type="predicted"/>
<keyword evidence="2" id="KW-1185">Reference proteome</keyword>
<reference evidence="1 2" key="1">
    <citation type="submission" date="2018-06" db="EMBL/GenBank/DDBJ databases">
        <title>Phytoactinopolyspora halophila sp. nov., a novel halophilic actinomycete isolated from a saline soil in China.</title>
        <authorList>
            <person name="Tang S.-K."/>
        </authorList>
    </citation>
    <scope>NUCLEOTIDE SEQUENCE [LARGE SCALE GENOMIC DNA]</scope>
    <source>
        <strain evidence="1 2">YIM 96934</strain>
    </source>
</reference>
<evidence type="ECO:0000313" key="2">
    <source>
        <dbReference type="Proteomes" id="UP000250462"/>
    </source>
</evidence>
<evidence type="ECO:0008006" key="3">
    <source>
        <dbReference type="Google" id="ProtNLM"/>
    </source>
</evidence>
<evidence type="ECO:0000313" key="1">
    <source>
        <dbReference type="EMBL" id="RAW18531.1"/>
    </source>
</evidence>
<dbReference type="PANTHER" id="PTHR34613">
    <property type="entry name" value="SLL0800 PROTEIN"/>
    <property type="match status" value="1"/>
</dbReference>
<name>A0A329R1W8_9ACTN</name>